<proteinExistence type="predicted"/>
<dbReference type="AlphaFoldDB" id="V4ASD9"/>
<protein>
    <submittedName>
        <fullName evidence="1">Uncharacterized protein</fullName>
    </submittedName>
</protein>
<reference evidence="1 2" key="1">
    <citation type="journal article" date="2013" name="Nature">
        <title>Insights into bilaterian evolution from three spiralian genomes.</title>
        <authorList>
            <person name="Simakov O."/>
            <person name="Marletaz F."/>
            <person name="Cho S.J."/>
            <person name="Edsinger-Gonzales E."/>
            <person name="Havlak P."/>
            <person name="Hellsten U."/>
            <person name="Kuo D.H."/>
            <person name="Larsson T."/>
            <person name="Lv J."/>
            <person name="Arendt D."/>
            <person name="Savage R."/>
            <person name="Osoegawa K."/>
            <person name="de Jong P."/>
            <person name="Grimwood J."/>
            <person name="Chapman J.A."/>
            <person name="Shapiro H."/>
            <person name="Aerts A."/>
            <person name="Otillar R.P."/>
            <person name="Terry A.Y."/>
            <person name="Boore J.L."/>
            <person name="Grigoriev I.V."/>
            <person name="Lindberg D.R."/>
            <person name="Seaver E.C."/>
            <person name="Weisblat D.A."/>
            <person name="Putnam N.H."/>
            <person name="Rokhsar D.S."/>
        </authorList>
    </citation>
    <scope>NUCLEOTIDE SEQUENCE [LARGE SCALE GENOMIC DNA]</scope>
</reference>
<evidence type="ECO:0000313" key="2">
    <source>
        <dbReference type="Proteomes" id="UP000030746"/>
    </source>
</evidence>
<gene>
    <name evidence="1" type="ORF">LOTGIDRAFT_71630</name>
</gene>
<evidence type="ECO:0000313" key="1">
    <source>
        <dbReference type="EMBL" id="ESO96646.1"/>
    </source>
</evidence>
<dbReference type="OrthoDB" id="10058982at2759"/>
<dbReference type="RefSeq" id="XP_009052666.1">
    <property type="nucleotide sequence ID" value="XM_009054418.1"/>
</dbReference>
<accession>V4ASD9</accession>
<dbReference type="CTD" id="20252024"/>
<sequence length="110" mass="12798">PSPTLLNFSDRTRTGAFNVVWPYTLYRNFSASSFSQIKGKYQQKGKLQVKLQDYIGFIVIEMKHRKYQQKGVYSTRCSQAVTHPSTNRARRCLTSVIGRELVLSTWYGRR</sequence>
<organism evidence="1 2">
    <name type="scientific">Lottia gigantea</name>
    <name type="common">Giant owl limpet</name>
    <dbReference type="NCBI Taxonomy" id="225164"/>
    <lineage>
        <taxon>Eukaryota</taxon>
        <taxon>Metazoa</taxon>
        <taxon>Spiralia</taxon>
        <taxon>Lophotrochozoa</taxon>
        <taxon>Mollusca</taxon>
        <taxon>Gastropoda</taxon>
        <taxon>Patellogastropoda</taxon>
        <taxon>Lottioidea</taxon>
        <taxon>Lottiidae</taxon>
        <taxon>Lottia</taxon>
    </lineage>
</organism>
<dbReference type="KEGG" id="lgi:LOTGIDRAFT_71630"/>
<feature type="non-terminal residue" evidence="1">
    <location>
        <position position="1"/>
    </location>
</feature>
<keyword evidence="2" id="KW-1185">Reference proteome</keyword>
<dbReference type="Proteomes" id="UP000030746">
    <property type="component" value="Unassembled WGS sequence"/>
</dbReference>
<dbReference type="GeneID" id="20252024"/>
<dbReference type="HOGENOM" id="CLU_173730_0_0_1"/>
<name>V4ASD9_LOTGI</name>
<feature type="non-terminal residue" evidence="1">
    <location>
        <position position="110"/>
    </location>
</feature>
<dbReference type="EMBL" id="KB201424">
    <property type="protein sequence ID" value="ESO96646.1"/>
    <property type="molecule type" value="Genomic_DNA"/>
</dbReference>